<dbReference type="InterPro" id="IPR008962">
    <property type="entry name" value="PapD-like_sf"/>
</dbReference>
<evidence type="ECO:0008006" key="3">
    <source>
        <dbReference type="Google" id="ProtNLM"/>
    </source>
</evidence>
<accession>A0A9P1N537</accession>
<dbReference type="Proteomes" id="UP001152747">
    <property type="component" value="Unassembled WGS sequence"/>
</dbReference>
<evidence type="ECO:0000313" key="1">
    <source>
        <dbReference type="EMBL" id="CAI5451585.1"/>
    </source>
</evidence>
<sequence>MNPNNFEIKVKCLTTNPAIFRFKPPTASIQKQEFKMIEIVKKKSSRKTEKLRVEWSDGKLTPQKMDLNIKII</sequence>
<protein>
    <recommendedName>
        <fullName evidence="3">MSP domain-containing protein</fullName>
    </recommendedName>
</protein>
<organism evidence="1 2">
    <name type="scientific">Caenorhabditis angaria</name>
    <dbReference type="NCBI Taxonomy" id="860376"/>
    <lineage>
        <taxon>Eukaryota</taxon>
        <taxon>Metazoa</taxon>
        <taxon>Ecdysozoa</taxon>
        <taxon>Nematoda</taxon>
        <taxon>Chromadorea</taxon>
        <taxon>Rhabditida</taxon>
        <taxon>Rhabditina</taxon>
        <taxon>Rhabditomorpha</taxon>
        <taxon>Rhabditoidea</taxon>
        <taxon>Rhabditidae</taxon>
        <taxon>Peloderinae</taxon>
        <taxon>Caenorhabditis</taxon>
    </lineage>
</organism>
<gene>
    <name evidence="1" type="ORF">CAMP_LOCUS14222</name>
</gene>
<comment type="caution">
    <text evidence="1">The sequence shown here is derived from an EMBL/GenBank/DDBJ whole genome shotgun (WGS) entry which is preliminary data.</text>
</comment>
<keyword evidence="2" id="KW-1185">Reference proteome</keyword>
<dbReference type="AlphaFoldDB" id="A0A9P1N537"/>
<name>A0A9P1N537_9PELO</name>
<dbReference type="Gene3D" id="2.60.40.10">
    <property type="entry name" value="Immunoglobulins"/>
    <property type="match status" value="1"/>
</dbReference>
<dbReference type="InterPro" id="IPR013783">
    <property type="entry name" value="Ig-like_fold"/>
</dbReference>
<reference evidence="1" key="1">
    <citation type="submission" date="2022-11" db="EMBL/GenBank/DDBJ databases">
        <authorList>
            <person name="Kikuchi T."/>
        </authorList>
    </citation>
    <scope>NUCLEOTIDE SEQUENCE</scope>
    <source>
        <strain evidence="1">PS1010</strain>
    </source>
</reference>
<proteinExistence type="predicted"/>
<dbReference type="EMBL" id="CANHGI010000005">
    <property type="protein sequence ID" value="CAI5451585.1"/>
    <property type="molecule type" value="Genomic_DNA"/>
</dbReference>
<dbReference type="SUPFAM" id="SSF49354">
    <property type="entry name" value="PapD-like"/>
    <property type="match status" value="1"/>
</dbReference>
<evidence type="ECO:0000313" key="2">
    <source>
        <dbReference type="Proteomes" id="UP001152747"/>
    </source>
</evidence>